<evidence type="ECO:0000313" key="3">
    <source>
        <dbReference type="Proteomes" id="UP001595840"/>
    </source>
</evidence>
<evidence type="ECO:0000256" key="1">
    <source>
        <dbReference type="SAM" id="SignalP"/>
    </source>
</evidence>
<dbReference type="EMBL" id="JBHSCX010000004">
    <property type="protein sequence ID" value="MFC4361905.1"/>
    <property type="molecule type" value="Genomic_DNA"/>
</dbReference>
<protein>
    <submittedName>
        <fullName evidence="2">Uncharacterized protein</fullName>
    </submittedName>
</protein>
<organism evidence="2 3">
    <name type="scientific">Simiduia curdlanivorans</name>
    <dbReference type="NCBI Taxonomy" id="1492769"/>
    <lineage>
        <taxon>Bacteria</taxon>
        <taxon>Pseudomonadati</taxon>
        <taxon>Pseudomonadota</taxon>
        <taxon>Gammaproteobacteria</taxon>
        <taxon>Cellvibrionales</taxon>
        <taxon>Cellvibrionaceae</taxon>
        <taxon>Simiduia</taxon>
    </lineage>
</organism>
<gene>
    <name evidence="2" type="ORF">ACFOX3_06295</name>
</gene>
<accession>A0ABV8V3T4</accession>
<keyword evidence="3" id="KW-1185">Reference proteome</keyword>
<dbReference type="Proteomes" id="UP001595840">
    <property type="component" value="Unassembled WGS sequence"/>
</dbReference>
<sequence>MVLFRLLTRSVLPIVLLFAPVALHGAESGPAEVAIDLSFRYQTQTYSGSDASLWSTTLSPYVLYDNWVLGVDLPYQRVEGVFNFRGSAQQERNCELIASGTELPPRLEPYRDRLVARCATLSQENNTEEGVGDVNVYASYGRAFANTNGYWMWTLGYDGDNADEARQLGSGTRDMYLDFVAIKDYESLSLLFLVGYNYLLGGVNADLYDSYSYVGSEISSPKDKPWVFGLGVDYQYDSLEPIASARAFGQWRAKDALLFKVQVKGYEDSVYYPNSSVDASVLLSF</sequence>
<dbReference type="RefSeq" id="WP_290264026.1">
    <property type="nucleotide sequence ID" value="NZ_JAUFQG010000006.1"/>
</dbReference>
<feature type="signal peptide" evidence="1">
    <location>
        <begin position="1"/>
        <end position="25"/>
    </location>
</feature>
<reference evidence="3" key="1">
    <citation type="journal article" date="2019" name="Int. J. Syst. Evol. Microbiol.">
        <title>The Global Catalogue of Microorganisms (GCM) 10K type strain sequencing project: providing services to taxonomists for standard genome sequencing and annotation.</title>
        <authorList>
            <consortium name="The Broad Institute Genomics Platform"/>
            <consortium name="The Broad Institute Genome Sequencing Center for Infectious Disease"/>
            <person name="Wu L."/>
            <person name="Ma J."/>
        </authorList>
    </citation>
    <scope>NUCLEOTIDE SEQUENCE [LARGE SCALE GENOMIC DNA]</scope>
    <source>
        <strain evidence="3">CECT 8570</strain>
    </source>
</reference>
<feature type="chain" id="PRO_5046006158" evidence="1">
    <location>
        <begin position="26"/>
        <end position="285"/>
    </location>
</feature>
<keyword evidence="1" id="KW-0732">Signal</keyword>
<comment type="caution">
    <text evidence="2">The sequence shown here is derived from an EMBL/GenBank/DDBJ whole genome shotgun (WGS) entry which is preliminary data.</text>
</comment>
<name>A0ABV8V3T4_9GAMM</name>
<proteinExistence type="predicted"/>
<evidence type="ECO:0000313" key="2">
    <source>
        <dbReference type="EMBL" id="MFC4361905.1"/>
    </source>
</evidence>